<keyword evidence="1" id="KW-0560">Oxidoreductase</keyword>
<dbReference type="Pfam" id="PF03807">
    <property type="entry name" value="F420_oxidored"/>
    <property type="match status" value="1"/>
</dbReference>
<evidence type="ECO:0000256" key="1">
    <source>
        <dbReference type="ARBA" id="ARBA00023002"/>
    </source>
</evidence>
<dbReference type="Proteomes" id="UP000078486">
    <property type="component" value="Unassembled WGS sequence"/>
</dbReference>
<sequence length="206" mass="20930">MKNIAIIGSGNIGANLARLFASRHNVTLGSRNPEQTRSKLPDITVTDYAQAAKSADIVILAVPFSEVAAIAAKIGSLAGKTLIDVTNPLTADSMALTIGHTTSAGEAVQAAFPQAHVVKAFNTVLAQVLAKAVAGAKSLPSVLVAGNHAAANAEVVQLAKDAGFSAFDTGALTNARYLEPLAELGIQLAYAKGHGGEVGFTFSPVG</sequence>
<dbReference type="Gene3D" id="3.40.50.720">
    <property type="entry name" value="NAD(P)-binding Rossmann-like Domain"/>
    <property type="match status" value="1"/>
</dbReference>
<reference evidence="3 4" key="1">
    <citation type="submission" date="2016-01" db="EMBL/GenBank/DDBJ databases">
        <title>High potential of lignocellulose degradation of a new Verrucomicrobia species.</title>
        <authorList>
            <person name="Wang Y."/>
            <person name="Shi Y."/>
            <person name="Qiu Z."/>
            <person name="Liu S."/>
            <person name="Yang H."/>
        </authorList>
    </citation>
    <scope>NUCLEOTIDE SEQUENCE [LARGE SCALE GENOMIC DNA]</scope>
    <source>
        <strain evidence="3 4">TSB47</strain>
    </source>
</reference>
<comment type="caution">
    <text evidence="3">The sequence shown here is derived from an EMBL/GenBank/DDBJ whole genome shotgun (WGS) entry which is preliminary data.</text>
</comment>
<dbReference type="InterPro" id="IPR036291">
    <property type="entry name" value="NAD(P)-bd_dom_sf"/>
</dbReference>
<protein>
    <recommendedName>
        <fullName evidence="2">Pyrroline-5-carboxylate reductase catalytic N-terminal domain-containing protein</fullName>
    </recommendedName>
</protein>
<accession>A0A178IH49</accession>
<gene>
    <name evidence="3" type="ORF">AW736_09165</name>
</gene>
<dbReference type="GO" id="GO:0016491">
    <property type="term" value="F:oxidoreductase activity"/>
    <property type="evidence" value="ECO:0007669"/>
    <property type="project" value="UniProtKB-KW"/>
</dbReference>
<dbReference type="InterPro" id="IPR028939">
    <property type="entry name" value="P5C_Rdtase_cat_N"/>
</dbReference>
<dbReference type="SUPFAM" id="SSF51735">
    <property type="entry name" value="NAD(P)-binding Rossmann-fold domains"/>
    <property type="match status" value="1"/>
</dbReference>
<name>A0A178IH49_9BACT</name>
<evidence type="ECO:0000313" key="4">
    <source>
        <dbReference type="Proteomes" id="UP000078486"/>
    </source>
</evidence>
<evidence type="ECO:0000313" key="3">
    <source>
        <dbReference type="EMBL" id="OAM88941.1"/>
    </source>
</evidence>
<feature type="domain" description="Pyrroline-5-carboxylate reductase catalytic N-terminal" evidence="2">
    <location>
        <begin position="4"/>
        <end position="88"/>
    </location>
</feature>
<dbReference type="InterPro" id="IPR051267">
    <property type="entry name" value="STEAP_metalloreductase"/>
</dbReference>
<dbReference type="EMBL" id="LRRQ01000113">
    <property type="protein sequence ID" value="OAM88941.1"/>
    <property type="molecule type" value="Genomic_DNA"/>
</dbReference>
<dbReference type="STRING" id="1184151.AW736_09165"/>
<proteinExistence type="predicted"/>
<dbReference type="AlphaFoldDB" id="A0A178IH49"/>
<evidence type="ECO:0000259" key="2">
    <source>
        <dbReference type="Pfam" id="PF03807"/>
    </source>
</evidence>
<dbReference type="OrthoDB" id="9786864at2"/>
<dbReference type="PANTHER" id="PTHR14239">
    <property type="entry name" value="DUDULIN-RELATED"/>
    <property type="match status" value="1"/>
</dbReference>
<keyword evidence="4" id="KW-1185">Reference proteome</keyword>
<organism evidence="3 4">
    <name type="scientific">Termitidicoccus mucosus</name>
    <dbReference type="NCBI Taxonomy" id="1184151"/>
    <lineage>
        <taxon>Bacteria</taxon>
        <taxon>Pseudomonadati</taxon>
        <taxon>Verrucomicrobiota</taxon>
        <taxon>Opitutia</taxon>
        <taxon>Opitutales</taxon>
        <taxon>Opitutaceae</taxon>
        <taxon>Termitidicoccus</taxon>
    </lineage>
</organism>